<dbReference type="AlphaFoldDB" id="A0A418YIF2"/>
<dbReference type="InterPro" id="IPR037143">
    <property type="entry name" value="4-PPantetheinyl_Trfase_dom_sf"/>
</dbReference>
<dbReference type="Pfam" id="PF01648">
    <property type="entry name" value="ACPS"/>
    <property type="match status" value="1"/>
</dbReference>
<evidence type="ECO:0000259" key="3">
    <source>
        <dbReference type="Pfam" id="PF01648"/>
    </source>
</evidence>
<dbReference type="PANTHER" id="PTHR12215">
    <property type="entry name" value="PHOSPHOPANTETHEINE TRANSFERASE"/>
    <property type="match status" value="1"/>
</dbReference>
<dbReference type="InterPro" id="IPR050559">
    <property type="entry name" value="P-Pant_transferase_sf"/>
</dbReference>
<organism evidence="4 5">
    <name type="scientific">Motilimonas pumila</name>
    <dbReference type="NCBI Taxonomy" id="2303987"/>
    <lineage>
        <taxon>Bacteria</taxon>
        <taxon>Pseudomonadati</taxon>
        <taxon>Pseudomonadota</taxon>
        <taxon>Gammaproteobacteria</taxon>
        <taxon>Alteromonadales</taxon>
        <taxon>Alteromonadales genera incertae sedis</taxon>
        <taxon>Motilimonas</taxon>
    </lineage>
</organism>
<dbReference type="InterPro" id="IPR008278">
    <property type="entry name" value="4-PPantetheinyl_Trfase_dom"/>
</dbReference>
<evidence type="ECO:0000313" key="4">
    <source>
        <dbReference type="EMBL" id="RJG50431.1"/>
    </source>
</evidence>
<dbReference type="GO" id="GO:0005829">
    <property type="term" value="C:cytosol"/>
    <property type="evidence" value="ECO:0007669"/>
    <property type="project" value="TreeGrafter"/>
</dbReference>
<dbReference type="OrthoDB" id="9808281at2"/>
<gene>
    <name evidence="4" type="ORF">D1Z90_02835</name>
</gene>
<name>A0A418YIF2_9GAMM</name>
<dbReference type="EMBL" id="QZCH01000002">
    <property type="protein sequence ID" value="RJG50431.1"/>
    <property type="molecule type" value="Genomic_DNA"/>
</dbReference>
<dbReference type="Proteomes" id="UP000283255">
    <property type="component" value="Unassembled WGS sequence"/>
</dbReference>
<keyword evidence="2 4" id="KW-0808">Transferase</keyword>
<reference evidence="4 5" key="1">
    <citation type="submission" date="2018-09" db="EMBL/GenBank/DDBJ databases">
        <authorList>
            <person name="Wang F."/>
        </authorList>
    </citation>
    <scope>NUCLEOTIDE SEQUENCE [LARGE SCALE GENOMIC DNA]</scope>
    <source>
        <strain evidence="4 5">PLHSC7-2</strain>
    </source>
</reference>
<dbReference type="SUPFAM" id="SSF56214">
    <property type="entry name" value="4'-phosphopantetheinyl transferase"/>
    <property type="match status" value="2"/>
</dbReference>
<accession>A0A418YIF2</accession>
<evidence type="ECO:0000313" key="5">
    <source>
        <dbReference type="Proteomes" id="UP000283255"/>
    </source>
</evidence>
<proteinExistence type="inferred from homology"/>
<keyword evidence="5" id="KW-1185">Reference proteome</keyword>
<protein>
    <submittedName>
        <fullName evidence="4">4'-phosphopantetheinyl transferase superfamily protein</fullName>
    </submittedName>
</protein>
<dbReference type="Gene3D" id="3.90.470.20">
    <property type="entry name" value="4'-phosphopantetheinyl transferase domain"/>
    <property type="match status" value="1"/>
</dbReference>
<dbReference type="PANTHER" id="PTHR12215:SF10">
    <property type="entry name" value="L-AMINOADIPATE-SEMIALDEHYDE DEHYDROGENASE-PHOSPHOPANTETHEINYL TRANSFERASE"/>
    <property type="match status" value="1"/>
</dbReference>
<comment type="caution">
    <text evidence="4">The sequence shown here is derived from an EMBL/GenBank/DDBJ whole genome shotgun (WGS) entry which is preliminary data.</text>
</comment>
<dbReference type="GO" id="GO:0019878">
    <property type="term" value="P:lysine biosynthetic process via aminoadipic acid"/>
    <property type="evidence" value="ECO:0007669"/>
    <property type="project" value="TreeGrafter"/>
</dbReference>
<dbReference type="RefSeq" id="WP_119909233.1">
    <property type="nucleotide sequence ID" value="NZ_QZCH01000002.1"/>
</dbReference>
<feature type="domain" description="4'-phosphopantetheinyl transferase" evidence="3">
    <location>
        <begin position="78"/>
        <end position="166"/>
    </location>
</feature>
<evidence type="ECO:0000256" key="2">
    <source>
        <dbReference type="ARBA" id="ARBA00022679"/>
    </source>
</evidence>
<dbReference type="GO" id="GO:0008897">
    <property type="term" value="F:holo-[acyl-carrier-protein] synthase activity"/>
    <property type="evidence" value="ECO:0007669"/>
    <property type="project" value="InterPro"/>
</dbReference>
<sequence length="227" mass="26473">MQSLAEPQDACLYLFYGPIGEQTSQQVLHAVCRLFWPNEQQTLRYNAYGKPYLANQSLFFNLSHQQDMIVIGFSRNEVGVDLQFPAPQHNWRRLTERCASPSERPWINTCQDFYRLWVLKEAYFKAIGKGLSHNFQNTQFTLEANNYYEVNQQNRNKTSSADLIEIHSDHSDWYNYLINRDISSGSPTNTGYWAICSERRISDIRYFDMTTLTCKARYSQSSNQTGA</sequence>
<dbReference type="GO" id="GO:0000287">
    <property type="term" value="F:magnesium ion binding"/>
    <property type="evidence" value="ECO:0007669"/>
    <property type="project" value="InterPro"/>
</dbReference>
<evidence type="ECO:0000256" key="1">
    <source>
        <dbReference type="ARBA" id="ARBA00010990"/>
    </source>
</evidence>
<comment type="similarity">
    <text evidence="1">Belongs to the P-Pant transferase superfamily. Gsp/Sfp/HetI/AcpT family.</text>
</comment>
<reference evidence="4 5" key="2">
    <citation type="submission" date="2019-01" db="EMBL/GenBank/DDBJ databases">
        <title>Motilimonas pumilus sp. nov., isolated from the gut of sea cucumber (Apostichopus japonicus).</title>
        <authorList>
            <person name="Wang F.-Q."/>
            <person name="Ren L.-H."/>
            <person name="Lin Y.-W."/>
            <person name="Sun G.-H."/>
            <person name="Du Z.-J."/>
            <person name="Zhao J.-X."/>
            <person name="Liu X.-J."/>
            <person name="Liu L.-J."/>
        </authorList>
    </citation>
    <scope>NUCLEOTIDE SEQUENCE [LARGE SCALE GENOMIC DNA]</scope>
    <source>
        <strain evidence="4 5">PLHSC7-2</strain>
    </source>
</reference>